<dbReference type="PROSITE" id="PS50088">
    <property type="entry name" value="ANK_REPEAT"/>
    <property type="match status" value="2"/>
</dbReference>
<dbReference type="STRING" id="1754190.A0A1Y2E224"/>
<name>A0A1Y2E224_9FUNG</name>
<protein>
    <submittedName>
        <fullName evidence="5">Ankyrin</fullName>
    </submittedName>
</protein>
<keyword evidence="6" id="KW-1185">Reference proteome</keyword>
<reference evidence="5 6" key="1">
    <citation type="submission" date="2016-08" db="EMBL/GenBank/DDBJ databases">
        <title>A Parts List for Fungal Cellulosomes Revealed by Comparative Genomics.</title>
        <authorList>
            <consortium name="DOE Joint Genome Institute"/>
            <person name="Haitjema C.H."/>
            <person name="Gilmore S.P."/>
            <person name="Henske J.K."/>
            <person name="Solomon K.V."/>
            <person name="De Groot R."/>
            <person name="Kuo A."/>
            <person name="Mondo S.J."/>
            <person name="Salamov A.A."/>
            <person name="Labutti K."/>
            <person name="Zhao Z."/>
            <person name="Chiniquy J."/>
            <person name="Barry K."/>
            <person name="Brewer H.M."/>
            <person name="Purvine S.O."/>
            <person name="Wright A.T."/>
            <person name="Boxma B."/>
            <person name="Van Alen T."/>
            <person name="Hackstein J.H."/>
            <person name="Baker S.E."/>
            <person name="Grigoriev I.V."/>
            <person name="O'Malley M.A."/>
        </authorList>
    </citation>
    <scope>NUCLEOTIDE SEQUENCE [LARGE SCALE GENOMIC DNA]</scope>
    <source>
        <strain evidence="5 6">G1</strain>
    </source>
</reference>
<dbReference type="InterPro" id="IPR036770">
    <property type="entry name" value="Ankyrin_rpt-contain_sf"/>
</dbReference>
<dbReference type="EMBL" id="MCOG01000052">
    <property type="protein sequence ID" value="ORY65590.1"/>
    <property type="molecule type" value="Genomic_DNA"/>
</dbReference>
<dbReference type="OrthoDB" id="9995210at2759"/>
<feature type="compositionally biased region" description="Low complexity" evidence="4">
    <location>
        <begin position="166"/>
        <end position="204"/>
    </location>
</feature>
<keyword evidence="1" id="KW-0677">Repeat</keyword>
<keyword evidence="2 3" id="KW-0040">ANK repeat</keyword>
<dbReference type="Gene3D" id="1.25.40.20">
    <property type="entry name" value="Ankyrin repeat-containing domain"/>
    <property type="match status" value="3"/>
</dbReference>
<dbReference type="Pfam" id="PF12796">
    <property type="entry name" value="Ank_2"/>
    <property type="match status" value="2"/>
</dbReference>
<evidence type="ECO:0000256" key="1">
    <source>
        <dbReference type="ARBA" id="ARBA00022737"/>
    </source>
</evidence>
<dbReference type="Proteomes" id="UP000193920">
    <property type="component" value="Unassembled WGS sequence"/>
</dbReference>
<dbReference type="PANTHER" id="PTHR24198:SF165">
    <property type="entry name" value="ANKYRIN REPEAT-CONTAINING PROTEIN-RELATED"/>
    <property type="match status" value="1"/>
</dbReference>
<organism evidence="5 6">
    <name type="scientific">Neocallimastix californiae</name>
    <dbReference type="NCBI Taxonomy" id="1754190"/>
    <lineage>
        <taxon>Eukaryota</taxon>
        <taxon>Fungi</taxon>
        <taxon>Fungi incertae sedis</taxon>
        <taxon>Chytridiomycota</taxon>
        <taxon>Chytridiomycota incertae sedis</taxon>
        <taxon>Neocallimastigomycetes</taxon>
        <taxon>Neocallimastigales</taxon>
        <taxon>Neocallimastigaceae</taxon>
        <taxon>Neocallimastix</taxon>
    </lineage>
</organism>
<evidence type="ECO:0000313" key="5">
    <source>
        <dbReference type="EMBL" id="ORY65590.1"/>
    </source>
</evidence>
<feature type="repeat" description="ANK" evidence="3">
    <location>
        <begin position="563"/>
        <end position="585"/>
    </location>
</feature>
<evidence type="ECO:0000256" key="3">
    <source>
        <dbReference type="PROSITE-ProRule" id="PRU00023"/>
    </source>
</evidence>
<feature type="compositionally biased region" description="Low complexity" evidence="4">
    <location>
        <begin position="672"/>
        <end position="684"/>
    </location>
</feature>
<proteinExistence type="predicted"/>
<dbReference type="SMART" id="SM00248">
    <property type="entry name" value="ANK"/>
    <property type="match status" value="11"/>
</dbReference>
<comment type="caution">
    <text evidence="5">The sequence shown here is derived from an EMBL/GenBank/DDBJ whole genome shotgun (WGS) entry which is preliminary data.</text>
</comment>
<accession>A0A1Y2E224</accession>
<feature type="repeat" description="ANK" evidence="3">
    <location>
        <begin position="599"/>
        <end position="621"/>
    </location>
</feature>
<evidence type="ECO:0000256" key="2">
    <source>
        <dbReference type="ARBA" id="ARBA00023043"/>
    </source>
</evidence>
<dbReference type="PANTHER" id="PTHR24198">
    <property type="entry name" value="ANKYRIN REPEAT AND PROTEIN KINASE DOMAIN-CONTAINING PROTEIN"/>
    <property type="match status" value="1"/>
</dbReference>
<sequence length="863" mass="99493">MSNTFSSNSNDQESHNVIEYSSIDFRKSRLIFENQDTNGVKKFNSINNQDEGLNSKSYFSSQRKDNSDLKTPINDVSCLNTPYIDDSPNTLVNDRTFLNIQDINKDQSSNLEEYNNSNNNSDNINNKIGNNTINNSESQKDYHNNRHCSFNNGIIRNYNNNNNIINDQSHNINSNESDASNQSFNNNSNESDASSNKNNNSVLSNEEDDINSREENLNQLSMNSNNNNEEYEENNNTLEYQDNNVDLTSIPYVININDETCNLSKKSFDKSKSLLNHKNKSSDSLNYDETCNLSKKSFDKSKSLLNHKNKSSDSLNSIASNSSKISTSSIRKLNSKIRKFNPFNRSKSKLNESTHWPPLIISIIRKKDNEVKKLLSQGHSVFETITLDENYFNALDIACARENLNIVKIIVNHMKENLDYVEEFIIWNAIKISCSRDNTEILNYLLDESKNLNNNFNASDNDILYELLCTAMEFNCTGVVKYLINNDIIKINDKRDTRTPLKVAILFNNFDMANFLIKKETEDKNFTESENLNTSIHSCIMHNKQNILNCLLDKNININFFYRGMTPLHLACQYKNIDIVKDIVKVKNCDINKCTTTNEKMTALHIAVISNSLKIVKYLLEQKNIEIDITDSEGNTPFDLAKKNKNKDIISLFEKKINEKNKKNKKNEIVNKDINQNPNVYNENNHNHDDNNNNNNNKNYKDNNDNIVHNKNKKNKNHKKINVEDLINNYTGFIELIKNDSIEAENILINNKIKDYDYYESVDNNRWNALHWAVYLGETGITKRLIYKTHIKIDEKTGTDCTDDNLKRYNGKTAREIAVINQCDEIVKIFDDYKKHKKRNMIVPIVLTLVKIVGSAATSILRI</sequence>
<dbReference type="SUPFAM" id="SSF48403">
    <property type="entry name" value="Ankyrin repeat"/>
    <property type="match status" value="2"/>
</dbReference>
<evidence type="ECO:0000313" key="6">
    <source>
        <dbReference type="Proteomes" id="UP000193920"/>
    </source>
</evidence>
<dbReference type="InterPro" id="IPR002110">
    <property type="entry name" value="Ankyrin_rpt"/>
</dbReference>
<feature type="compositionally biased region" description="Low complexity" evidence="4">
    <location>
        <begin position="110"/>
        <end position="137"/>
    </location>
</feature>
<dbReference type="PROSITE" id="PS50297">
    <property type="entry name" value="ANK_REP_REGION"/>
    <property type="match status" value="2"/>
</dbReference>
<feature type="compositionally biased region" description="Polar residues" evidence="4">
    <location>
        <begin position="40"/>
        <end position="61"/>
    </location>
</feature>
<evidence type="ECO:0000256" key="4">
    <source>
        <dbReference type="SAM" id="MobiDB-lite"/>
    </source>
</evidence>
<feature type="region of interest" description="Disordered" evidence="4">
    <location>
        <begin position="110"/>
        <end position="145"/>
    </location>
</feature>
<dbReference type="AlphaFoldDB" id="A0A1Y2E224"/>
<feature type="region of interest" description="Disordered" evidence="4">
    <location>
        <begin position="166"/>
        <end position="211"/>
    </location>
</feature>
<feature type="region of interest" description="Disordered" evidence="4">
    <location>
        <begin position="40"/>
        <end position="67"/>
    </location>
</feature>
<feature type="region of interest" description="Disordered" evidence="4">
    <location>
        <begin position="663"/>
        <end position="717"/>
    </location>
</feature>
<gene>
    <name evidence="5" type="ORF">LY90DRAFT_504930</name>
</gene>